<proteinExistence type="predicted"/>
<evidence type="ECO:0000256" key="1">
    <source>
        <dbReference type="ARBA" id="ARBA00022679"/>
    </source>
</evidence>
<dbReference type="Gene3D" id="3.40.50.150">
    <property type="entry name" value="Vaccinia Virus protein VP39"/>
    <property type="match status" value="1"/>
</dbReference>
<name>A0A6I6H6H9_VARPD</name>
<accession>A0A6I6H6H9</accession>
<evidence type="ECO:0000313" key="4">
    <source>
        <dbReference type="Proteomes" id="UP000425817"/>
    </source>
</evidence>
<reference evidence="3 4" key="1">
    <citation type="submission" date="2019-12" db="EMBL/GenBank/DDBJ databases">
        <title>Hybrid Genome Assemblies of two High G+C Isolates from Undergraduate Microbiology Courses.</title>
        <authorList>
            <person name="Ne Ville C.J."/>
            <person name="Enright D."/>
            <person name="Hernandez I."/>
            <person name="Dodsworth J."/>
            <person name="Orwin P.M."/>
        </authorList>
    </citation>
    <scope>NUCLEOTIDE SEQUENCE [LARGE SCALE GENOMIC DNA]</scope>
    <source>
        <strain evidence="3 4">CSUSB</strain>
    </source>
</reference>
<dbReference type="InterPro" id="IPR050447">
    <property type="entry name" value="Erg6_SMT_methyltransf"/>
</dbReference>
<dbReference type="EMBL" id="CP046622">
    <property type="protein sequence ID" value="QGW82522.1"/>
    <property type="molecule type" value="Genomic_DNA"/>
</dbReference>
<dbReference type="Pfam" id="PF08241">
    <property type="entry name" value="Methyltransf_11"/>
    <property type="match status" value="1"/>
</dbReference>
<dbReference type="PANTHER" id="PTHR44068:SF11">
    <property type="entry name" value="GERANYL DIPHOSPHATE 2-C-METHYLTRANSFERASE"/>
    <property type="match status" value="1"/>
</dbReference>
<dbReference type="GO" id="GO:0032259">
    <property type="term" value="P:methylation"/>
    <property type="evidence" value="ECO:0007669"/>
    <property type="project" value="UniProtKB-KW"/>
</dbReference>
<dbReference type="SUPFAM" id="SSF53335">
    <property type="entry name" value="S-adenosyl-L-methionine-dependent methyltransferases"/>
    <property type="match status" value="1"/>
</dbReference>
<protein>
    <submittedName>
        <fullName evidence="3">Methyltransferase domain-containing protein</fullName>
    </submittedName>
</protein>
<sequence>MSTLTAPPSTSAAAAAAPDYAAIKQRQQATWASGDYTVVGTTLQIVGETLAEAVDLRADERVLDVAAGNGNATLAAARRFARVTSTDYVQALLDKGRARAAAEGLDVTFEVADAEALPYGDATFDVVLSTFGVMFAPDHASAAREMLRVVRPGGRIALANWTPEGFIGRLFKIIGTHVAPPAGVRSPALWGSEPHLVALFGPRARDLRVEHRKFHFRYRSAAHFVQVFREFYGPTHKAFGALDVAGQAALQRDITALLDELDIGGGRGLVVPSEYAEVVITVG</sequence>
<dbReference type="RefSeq" id="WP_157613860.1">
    <property type="nucleotide sequence ID" value="NZ_CP046622.1"/>
</dbReference>
<dbReference type="GO" id="GO:0008757">
    <property type="term" value="F:S-adenosylmethionine-dependent methyltransferase activity"/>
    <property type="evidence" value="ECO:0007669"/>
    <property type="project" value="InterPro"/>
</dbReference>
<feature type="domain" description="Methyltransferase type 11" evidence="2">
    <location>
        <begin position="63"/>
        <end position="157"/>
    </location>
</feature>
<keyword evidence="1 3" id="KW-0808">Transferase</keyword>
<evidence type="ECO:0000259" key="2">
    <source>
        <dbReference type="Pfam" id="PF08241"/>
    </source>
</evidence>
<dbReference type="CDD" id="cd02440">
    <property type="entry name" value="AdoMet_MTases"/>
    <property type="match status" value="1"/>
</dbReference>
<dbReference type="InterPro" id="IPR029063">
    <property type="entry name" value="SAM-dependent_MTases_sf"/>
</dbReference>
<evidence type="ECO:0000313" key="3">
    <source>
        <dbReference type="EMBL" id="QGW82522.1"/>
    </source>
</evidence>
<dbReference type="InterPro" id="IPR013216">
    <property type="entry name" value="Methyltransf_11"/>
</dbReference>
<dbReference type="AlphaFoldDB" id="A0A6I6H6H9"/>
<dbReference type="PANTHER" id="PTHR44068">
    <property type="entry name" value="ZGC:194242"/>
    <property type="match status" value="1"/>
</dbReference>
<dbReference type="OrthoDB" id="9795634at2"/>
<gene>
    <name evidence="3" type="ORF">GOQ09_13435</name>
</gene>
<organism evidence="3 4">
    <name type="scientific">Variovorax paradoxus</name>
    <dbReference type="NCBI Taxonomy" id="34073"/>
    <lineage>
        <taxon>Bacteria</taxon>
        <taxon>Pseudomonadati</taxon>
        <taxon>Pseudomonadota</taxon>
        <taxon>Betaproteobacteria</taxon>
        <taxon>Burkholderiales</taxon>
        <taxon>Comamonadaceae</taxon>
        <taxon>Variovorax</taxon>
    </lineage>
</organism>
<keyword evidence="3" id="KW-0489">Methyltransferase</keyword>
<dbReference type="Proteomes" id="UP000425817">
    <property type="component" value="Chromosome"/>
</dbReference>